<dbReference type="GO" id="GO:0005730">
    <property type="term" value="C:nucleolus"/>
    <property type="evidence" value="ECO:0007669"/>
    <property type="project" value="InterPro"/>
</dbReference>
<reference evidence="2" key="2">
    <citation type="submission" date="2022-10" db="EMBL/GenBank/DDBJ databases">
        <authorList>
            <consortium name="ENA_rothamsted_submissions"/>
            <consortium name="culmorum"/>
            <person name="King R."/>
        </authorList>
    </citation>
    <scope>NUCLEOTIDE SEQUENCE</scope>
</reference>
<dbReference type="InterPro" id="IPR001680">
    <property type="entry name" value="WD40_rpt"/>
</dbReference>
<name>A0A9N9WFN5_9NEOP</name>
<dbReference type="AlphaFoldDB" id="A0A9N9WFN5"/>
<gene>
    <name evidence="2" type="ORF">DIATSA_LOCUS7596</name>
</gene>
<dbReference type="OrthoDB" id="18388at2759"/>
<dbReference type="GO" id="GO:0030687">
    <property type="term" value="C:preribosome, large subunit precursor"/>
    <property type="evidence" value="ECO:0007669"/>
    <property type="project" value="TreeGrafter"/>
</dbReference>
<evidence type="ECO:0008006" key="4">
    <source>
        <dbReference type="Google" id="ProtNLM"/>
    </source>
</evidence>
<dbReference type="Gene3D" id="2.130.10.10">
    <property type="entry name" value="YVTN repeat-like/Quinoprotein amine dehydrogenase"/>
    <property type="match status" value="2"/>
</dbReference>
<dbReference type="InterPro" id="IPR015943">
    <property type="entry name" value="WD40/YVTN_repeat-like_dom_sf"/>
</dbReference>
<dbReference type="SMART" id="SM00320">
    <property type="entry name" value="WD40"/>
    <property type="match status" value="4"/>
</dbReference>
<dbReference type="InterPro" id="IPR036322">
    <property type="entry name" value="WD40_repeat_dom_sf"/>
</dbReference>
<sequence>MTLTEDDTIDIFVGTNIGSFKHIKYHIDSANNNKKCIENLVDTKTLQKNDGITCMVWGNPGQTEILLAKKNQQIQVYDTLQGFTKSYTADFGTGHVVGLGRFKRKLVAALSSGVVKIWSKKQEDLMQVGKLDCMKFCGEDSTLFATGGEENDLHVWRVGVNEPEFVAKNLPQDWLQLRRPVWVSGLTFMPGSEGRLLAACSRHGYVRLYDSRAQRRPVVNVDFTMAATCITPSFDERQVLVGFGRGQLHQVDLRNSRPDKGFKGCAGAVTDIEAVKHSKLVVSTSLDRHVRVHNYETKELVYKQYLVSKLSCVLVQTETSTPLQKEAKIKEETEAEAKEQIPDDMDQLFDDMETIGEKSRKKKLPAEHIEAKRQKPSTDGSTEPEQEDAIFNLLRSTEKQKKKREKKKKEKKAKSVFHNA</sequence>
<proteinExistence type="predicted"/>
<dbReference type="PANTHER" id="PTHR16038">
    <property type="entry name" value="NOP SEVEN ASSOCIATED PROTEIN 1"/>
    <property type="match status" value="1"/>
</dbReference>
<evidence type="ECO:0000313" key="3">
    <source>
        <dbReference type="Proteomes" id="UP001153714"/>
    </source>
</evidence>
<feature type="compositionally biased region" description="Basic residues" evidence="1">
    <location>
        <begin position="400"/>
        <end position="420"/>
    </location>
</feature>
<organism evidence="2 3">
    <name type="scientific">Diatraea saccharalis</name>
    <name type="common">sugarcane borer</name>
    <dbReference type="NCBI Taxonomy" id="40085"/>
    <lineage>
        <taxon>Eukaryota</taxon>
        <taxon>Metazoa</taxon>
        <taxon>Ecdysozoa</taxon>
        <taxon>Arthropoda</taxon>
        <taxon>Hexapoda</taxon>
        <taxon>Insecta</taxon>
        <taxon>Pterygota</taxon>
        <taxon>Neoptera</taxon>
        <taxon>Endopterygota</taxon>
        <taxon>Lepidoptera</taxon>
        <taxon>Glossata</taxon>
        <taxon>Ditrysia</taxon>
        <taxon>Pyraloidea</taxon>
        <taxon>Crambidae</taxon>
        <taxon>Crambinae</taxon>
        <taxon>Diatraea</taxon>
    </lineage>
</organism>
<protein>
    <recommendedName>
        <fullName evidence="4">WD repeat-containing protein 74</fullName>
    </recommendedName>
</protein>
<evidence type="ECO:0000313" key="2">
    <source>
        <dbReference type="EMBL" id="CAG9789897.1"/>
    </source>
</evidence>
<dbReference type="SUPFAM" id="SSF50978">
    <property type="entry name" value="WD40 repeat-like"/>
    <property type="match status" value="1"/>
</dbReference>
<accession>A0A9N9WFN5</accession>
<evidence type="ECO:0000256" key="1">
    <source>
        <dbReference type="SAM" id="MobiDB-lite"/>
    </source>
</evidence>
<feature type="compositionally biased region" description="Basic and acidic residues" evidence="1">
    <location>
        <begin position="364"/>
        <end position="373"/>
    </location>
</feature>
<dbReference type="InterPro" id="IPR037379">
    <property type="entry name" value="WDR74/Nsa1"/>
</dbReference>
<reference evidence="2" key="1">
    <citation type="submission" date="2021-12" db="EMBL/GenBank/DDBJ databases">
        <authorList>
            <person name="King R."/>
        </authorList>
    </citation>
    <scope>NUCLEOTIDE SEQUENCE</scope>
</reference>
<dbReference type="Proteomes" id="UP001153714">
    <property type="component" value="Chromosome 20"/>
</dbReference>
<dbReference type="PANTHER" id="PTHR16038:SF4">
    <property type="entry name" value="WD REPEAT-CONTAINING PROTEIN 74"/>
    <property type="match status" value="1"/>
</dbReference>
<dbReference type="EMBL" id="OU893351">
    <property type="protein sequence ID" value="CAG9789897.1"/>
    <property type="molecule type" value="Genomic_DNA"/>
</dbReference>
<dbReference type="GO" id="GO:0042273">
    <property type="term" value="P:ribosomal large subunit biogenesis"/>
    <property type="evidence" value="ECO:0007669"/>
    <property type="project" value="InterPro"/>
</dbReference>
<keyword evidence="3" id="KW-1185">Reference proteome</keyword>
<feature type="region of interest" description="Disordered" evidence="1">
    <location>
        <begin position="355"/>
        <end position="420"/>
    </location>
</feature>